<dbReference type="PRINTS" id="PR00038">
    <property type="entry name" value="HTHLUXR"/>
</dbReference>
<dbReference type="SUPFAM" id="SSF46894">
    <property type="entry name" value="C-terminal effector domain of the bipartite response regulators"/>
    <property type="match status" value="1"/>
</dbReference>
<dbReference type="InterPro" id="IPR016032">
    <property type="entry name" value="Sig_transdc_resp-reg_C-effctor"/>
</dbReference>
<proteinExistence type="predicted"/>
<evidence type="ECO:0000313" key="6">
    <source>
        <dbReference type="EMBL" id="EPD97805.1"/>
    </source>
</evidence>
<sequence length="226" mass="25188">MENRQIRVLVVDEYPLFRKGITDVLASHPDFQVIGATADDKTALSLLSLKPDLLVLDLDAQGFSPTDLLSEVKYRLPSCRTLMLLNKAESSQVLMQAIRLDANGFILRTVSTDEFIDQLKLVHSGGMAASDKITAALADHLRTRVQKKPAKDPSITQLLTNREYEVLCCVASGLANREIAQVLKITDGTVKVHVKHLLKKLKFRSRVEAAVWASEHDFRNSRITDP</sequence>
<organism evidence="6 7">
    <name type="scientific">Sutterella wadsworthensis HGA0223</name>
    <dbReference type="NCBI Taxonomy" id="1203554"/>
    <lineage>
        <taxon>Bacteria</taxon>
        <taxon>Pseudomonadati</taxon>
        <taxon>Pseudomonadota</taxon>
        <taxon>Betaproteobacteria</taxon>
        <taxon>Burkholderiales</taxon>
        <taxon>Sutterellaceae</taxon>
        <taxon>Sutterella</taxon>
    </lineage>
</organism>
<dbReference type="PROSITE" id="PS50043">
    <property type="entry name" value="HTH_LUXR_2"/>
    <property type="match status" value="1"/>
</dbReference>
<dbReference type="STRING" id="1203554.HMPREF1476_02075"/>
<dbReference type="CDD" id="cd06170">
    <property type="entry name" value="LuxR_C_like"/>
    <property type="match status" value="1"/>
</dbReference>
<feature type="domain" description="HTH luxR-type" evidence="4">
    <location>
        <begin position="152"/>
        <end position="217"/>
    </location>
</feature>
<dbReference type="InterPro" id="IPR000792">
    <property type="entry name" value="Tscrpt_reg_LuxR_C"/>
</dbReference>
<dbReference type="Pfam" id="PF00072">
    <property type="entry name" value="Response_reg"/>
    <property type="match status" value="1"/>
</dbReference>
<dbReference type="InterPro" id="IPR011006">
    <property type="entry name" value="CheY-like_superfamily"/>
</dbReference>
<comment type="caution">
    <text evidence="6">The sequence shown here is derived from an EMBL/GenBank/DDBJ whole genome shotgun (WGS) entry which is preliminary data.</text>
</comment>
<evidence type="ECO:0000259" key="4">
    <source>
        <dbReference type="PROSITE" id="PS50043"/>
    </source>
</evidence>
<feature type="modified residue" description="4-aspartylphosphate" evidence="3">
    <location>
        <position position="57"/>
    </location>
</feature>
<dbReference type="PANTHER" id="PTHR43214">
    <property type="entry name" value="TWO-COMPONENT RESPONSE REGULATOR"/>
    <property type="match status" value="1"/>
</dbReference>
<evidence type="ECO:0000256" key="3">
    <source>
        <dbReference type="PROSITE-ProRule" id="PRU00169"/>
    </source>
</evidence>
<dbReference type="PANTHER" id="PTHR43214:SF38">
    <property type="entry name" value="NITRATE_NITRITE RESPONSE REGULATOR PROTEIN NARL"/>
    <property type="match status" value="1"/>
</dbReference>
<dbReference type="RefSeq" id="WP_016475133.1">
    <property type="nucleotide sequence ID" value="NZ_KE150481.1"/>
</dbReference>
<gene>
    <name evidence="6" type="ORF">HMPREF1476_02075</name>
</gene>
<evidence type="ECO:0000256" key="1">
    <source>
        <dbReference type="ARBA" id="ARBA00022553"/>
    </source>
</evidence>
<dbReference type="GO" id="GO:0003677">
    <property type="term" value="F:DNA binding"/>
    <property type="evidence" value="ECO:0007669"/>
    <property type="project" value="UniProtKB-KW"/>
</dbReference>
<keyword evidence="7" id="KW-1185">Reference proteome</keyword>
<dbReference type="InterPro" id="IPR058245">
    <property type="entry name" value="NreC/VraR/RcsB-like_REC"/>
</dbReference>
<evidence type="ECO:0000313" key="7">
    <source>
        <dbReference type="Proteomes" id="UP000014400"/>
    </source>
</evidence>
<evidence type="ECO:0000259" key="5">
    <source>
        <dbReference type="PROSITE" id="PS50110"/>
    </source>
</evidence>
<dbReference type="PATRIC" id="fig|1203554.3.peg.2160"/>
<feature type="domain" description="Response regulatory" evidence="5">
    <location>
        <begin position="7"/>
        <end position="123"/>
    </location>
</feature>
<dbReference type="PROSITE" id="PS00622">
    <property type="entry name" value="HTH_LUXR_1"/>
    <property type="match status" value="1"/>
</dbReference>
<protein>
    <submittedName>
        <fullName evidence="6">Uncharacterized protein</fullName>
    </submittedName>
</protein>
<dbReference type="Proteomes" id="UP000014400">
    <property type="component" value="Unassembled WGS sequence"/>
</dbReference>
<dbReference type="AlphaFoldDB" id="S3BES4"/>
<dbReference type="SMART" id="SM00421">
    <property type="entry name" value="HTH_LUXR"/>
    <property type="match status" value="1"/>
</dbReference>
<dbReference type="GO" id="GO:0000160">
    <property type="term" value="P:phosphorelay signal transduction system"/>
    <property type="evidence" value="ECO:0007669"/>
    <property type="project" value="InterPro"/>
</dbReference>
<dbReference type="CDD" id="cd17535">
    <property type="entry name" value="REC_NarL-like"/>
    <property type="match status" value="1"/>
</dbReference>
<dbReference type="InterPro" id="IPR039420">
    <property type="entry name" value="WalR-like"/>
</dbReference>
<reference evidence="6 7" key="1">
    <citation type="submission" date="2013-04" db="EMBL/GenBank/DDBJ databases">
        <title>The Genome Sequence of Sutterella wadsworthensis HGA0223.</title>
        <authorList>
            <consortium name="The Broad Institute Genomics Platform"/>
            <person name="Earl A."/>
            <person name="Ward D."/>
            <person name="Feldgarden M."/>
            <person name="Gevers D."/>
            <person name="Schmidt T.M."/>
            <person name="Dover J."/>
            <person name="Dai D."/>
            <person name="Walker B."/>
            <person name="Young S."/>
            <person name="Zeng Q."/>
            <person name="Gargeya S."/>
            <person name="Fitzgerald M."/>
            <person name="Haas B."/>
            <person name="Abouelleil A."/>
            <person name="Allen A.W."/>
            <person name="Alvarado L."/>
            <person name="Arachchi H.M."/>
            <person name="Berlin A.M."/>
            <person name="Chapman S.B."/>
            <person name="Gainer-Dewar J."/>
            <person name="Goldberg J."/>
            <person name="Griggs A."/>
            <person name="Gujja S."/>
            <person name="Hansen M."/>
            <person name="Howarth C."/>
            <person name="Imamovic A."/>
            <person name="Ireland A."/>
            <person name="Larimer J."/>
            <person name="McCowan C."/>
            <person name="Murphy C."/>
            <person name="Pearson M."/>
            <person name="Poon T.W."/>
            <person name="Priest M."/>
            <person name="Roberts A."/>
            <person name="Saif S."/>
            <person name="Shea T."/>
            <person name="Sisk P."/>
            <person name="Sykes S."/>
            <person name="Wortman J."/>
            <person name="Nusbaum C."/>
            <person name="Birren B."/>
        </authorList>
    </citation>
    <scope>NUCLEOTIDE SEQUENCE [LARGE SCALE GENOMIC DNA]</scope>
    <source>
        <strain evidence="6 7">HGA0223</strain>
    </source>
</reference>
<dbReference type="Pfam" id="PF00196">
    <property type="entry name" value="GerE"/>
    <property type="match status" value="1"/>
</dbReference>
<dbReference type="InterPro" id="IPR001789">
    <property type="entry name" value="Sig_transdc_resp-reg_receiver"/>
</dbReference>
<dbReference type="GO" id="GO:0006355">
    <property type="term" value="P:regulation of DNA-templated transcription"/>
    <property type="evidence" value="ECO:0007669"/>
    <property type="project" value="InterPro"/>
</dbReference>
<accession>S3BES4</accession>
<dbReference type="SUPFAM" id="SSF52172">
    <property type="entry name" value="CheY-like"/>
    <property type="match status" value="1"/>
</dbReference>
<keyword evidence="1 3" id="KW-0597">Phosphoprotein</keyword>
<dbReference type="HOGENOM" id="CLU_000445_90_8_4"/>
<name>S3BES4_9BURK</name>
<dbReference type="PROSITE" id="PS50110">
    <property type="entry name" value="RESPONSE_REGULATORY"/>
    <property type="match status" value="1"/>
</dbReference>
<evidence type="ECO:0000256" key="2">
    <source>
        <dbReference type="ARBA" id="ARBA00023125"/>
    </source>
</evidence>
<dbReference type="Gene3D" id="3.40.50.2300">
    <property type="match status" value="1"/>
</dbReference>
<dbReference type="EMBL" id="ATCF01000032">
    <property type="protein sequence ID" value="EPD97805.1"/>
    <property type="molecule type" value="Genomic_DNA"/>
</dbReference>
<keyword evidence="2" id="KW-0238">DNA-binding</keyword>
<dbReference type="SMART" id="SM00448">
    <property type="entry name" value="REC"/>
    <property type="match status" value="1"/>
</dbReference>
<dbReference type="eggNOG" id="COG2197">
    <property type="taxonomic scope" value="Bacteria"/>
</dbReference>